<name>A0A8T0I746_CERPU</name>
<keyword evidence="4" id="KW-1185">Reference proteome</keyword>
<evidence type="ECO:0008006" key="5">
    <source>
        <dbReference type="Google" id="ProtNLM"/>
    </source>
</evidence>
<feature type="compositionally biased region" description="Basic residues" evidence="2">
    <location>
        <begin position="324"/>
        <end position="333"/>
    </location>
</feature>
<gene>
    <name evidence="3" type="ORF">KC19_4G014600</name>
</gene>
<accession>A0A8T0I746</accession>
<protein>
    <recommendedName>
        <fullName evidence="5">Neuroguidin</fullName>
    </recommendedName>
</protein>
<feature type="compositionally biased region" description="Polar residues" evidence="2">
    <location>
        <begin position="276"/>
        <end position="287"/>
    </location>
</feature>
<dbReference type="Proteomes" id="UP000822688">
    <property type="component" value="Chromosome 4"/>
</dbReference>
<evidence type="ECO:0000313" key="3">
    <source>
        <dbReference type="EMBL" id="KAG0578328.1"/>
    </source>
</evidence>
<feature type="compositionally biased region" description="Basic and acidic residues" evidence="2">
    <location>
        <begin position="164"/>
        <end position="180"/>
    </location>
</feature>
<feature type="region of interest" description="Disordered" evidence="2">
    <location>
        <begin position="270"/>
        <end position="333"/>
    </location>
</feature>
<evidence type="ECO:0000313" key="4">
    <source>
        <dbReference type="Proteomes" id="UP000822688"/>
    </source>
</evidence>
<dbReference type="AlphaFoldDB" id="A0A8T0I746"/>
<dbReference type="GO" id="GO:0000462">
    <property type="term" value="P:maturation of SSU-rRNA from tricistronic rRNA transcript (SSU-rRNA, 5.8S rRNA, LSU-rRNA)"/>
    <property type="evidence" value="ECO:0007669"/>
    <property type="project" value="TreeGrafter"/>
</dbReference>
<feature type="coiled-coil region" evidence="1">
    <location>
        <begin position="204"/>
        <end position="231"/>
    </location>
</feature>
<evidence type="ECO:0000256" key="1">
    <source>
        <dbReference type="SAM" id="Coils"/>
    </source>
</evidence>
<dbReference type="PANTHER" id="PTHR13237">
    <property type="entry name" value="SOMETHING ABOUT SILENCING PROTEIN 10-RELATED"/>
    <property type="match status" value="1"/>
</dbReference>
<reference evidence="3" key="1">
    <citation type="submission" date="2020-06" db="EMBL/GenBank/DDBJ databases">
        <title>WGS assembly of Ceratodon purpureus strain R40.</title>
        <authorList>
            <person name="Carey S.B."/>
            <person name="Jenkins J."/>
            <person name="Shu S."/>
            <person name="Lovell J.T."/>
            <person name="Sreedasyam A."/>
            <person name="Maumus F."/>
            <person name="Tiley G.P."/>
            <person name="Fernandez-Pozo N."/>
            <person name="Barry K."/>
            <person name="Chen C."/>
            <person name="Wang M."/>
            <person name="Lipzen A."/>
            <person name="Daum C."/>
            <person name="Saski C.A."/>
            <person name="Payton A.C."/>
            <person name="Mcbreen J.C."/>
            <person name="Conrad R.E."/>
            <person name="Kollar L.M."/>
            <person name="Olsson S."/>
            <person name="Huttunen S."/>
            <person name="Landis J.B."/>
            <person name="Wickett N.J."/>
            <person name="Johnson M.G."/>
            <person name="Rensing S.A."/>
            <person name="Grimwood J."/>
            <person name="Schmutz J."/>
            <person name="Mcdaniel S.F."/>
        </authorList>
    </citation>
    <scope>NUCLEOTIDE SEQUENCE</scope>
    <source>
        <strain evidence="3">R40</strain>
    </source>
</reference>
<sequence>MAPITAAALMEMKQGLDDITAKLRPLINEIKAGNMPTKNGISYLEVKHLLLFSYCETLVFYILCRAEGRNIKDHPLWLRLAEIKFILEKIRPIDKKLEYQIEKLLRAGQSTAADATGEGAGKEDPLSYKPNPDLLVSKLDQMAEDGGGVYRPPMIAPAAMEEEGTGRDRRSKLRAEKDMHRRAARSSFIKELANEVEGRPEEVREALGTESKEMLRDIARLEKRAEQEEELFARVPLNREERRKVKNLKKGRSGLLGMLDDFEDDVVGLTNMDEAPQQQSDWPSSGKASKRRTLSQMANEAGSYPKRSKHNDKDAPEEVGEGSRKHKGKKSRR</sequence>
<organism evidence="3 4">
    <name type="scientific">Ceratodon purpureus</name>
    <name type="common">Fire moss</name>
    <name type="synonym">Dicranum purpureum</name>
    <dbReference type="NCBI Taxonomy" id="3225"/>
    <lineage>
        <taxon>Eukaryota</taxon>
        <taxon>Viridiplantae</taxon>
        <taxon>Streptophyta</taxon>
        <taxon>Embryophyta</taxon>
        <taxon>Bryophyta</taxon>
        <taxon>Bryophytina</taxon>
        <taxon>Bryopsida</taxon>
        <taxon>Dicranidae</taxon>
        <taxon>Pseudoditrichales</taxon>
        <taxon>Ditrichaceae</taxon>
        <taxon>Ceratodon</taxon>
    </lineage>
</organism>
<dbReference type="GO" id="GO:0032040">
    <property type="term" value="C:small-subunit processome"/>
    <property type="evidence" value="ECO:0007669"/>
    <property type="project" value="TreeGrafter"/>
</dbReference>
<evidence type="ECO:0000256" key="2">
    <source>
        <dbReference type="SAM" id="MobiDB-lite"/>
    </source>
</evidence>
<dbReference type="EMBL" id="CM026424">
    <property type="protein sequence ID" value="KAG0578328.1"/>
    <property type="molecule type" value="Genomic_DNA"/>
</dbReference>
<comment type="caution">
    <text evidence="3">The sequence shown here is derived from an EMBL/GenBank/DDBJ whole genome shotgun (WGS) entry which is preliminary data.</text>
</comment>
<proteinExistence type="predicted"/>
<feature type="region of interest" description="Disordered" evidence="2">
    <location>
        <begin position="161"/>
        <end position="180"/>
    </location>
</feature>
<keyword evidence="1" id="KW-0175">Coiled coil</keyword>
<dbReference type="InterPro" id="IPR007146">
    <property type="entry name" value="Sas10/Utp3/C1D"/>
</dbReference>
<dbReference type="Pfam" id="PF04000">
    <property type="entry name" value="Sas10_Utp3"/>
    <property type="match status" value="1"/>
</dbReference>
<dbReference type="PANTHER" id="PTHR13237:SF9">
    <property type="entry name" value="NEUROGUIDIN"/>
    <property type="match status" value="1"/>
</dbReference>